<dbReference type="Proteomes" id="UP000182624">
    <property type="component" value="Unassembled WGS sequence"/>
</dbReference>
<accession>A0A1I5XM53</accession>
<dbReference type="PANTHER" id="PTHR33360">
    <property type="entry name" value="TRANSPOSASE FOR INSERTION SEQUENCE ELEMENT IS200"/>
    <property type="match status" value="1"/>
</dbReference>
<dbReference type="EMBL" id="FOXO01000034">
    <property type="protein sequence ID" value="SFQ33019.1"/>
    <property type="molecule type" value="Genomic_DNA"/>
</dbReference>
<dbReference type="GO" id="GO:0006313">
    <property type="term" value="P:DNA transposition"/>
    <property type="evidence" value="ECO:0007669"/>
    <property type="project" value="InterPro"/>
</dbReference>
<dbReference type="AlphaFoldDB" id="A0A1I5XM53"/>
<dbReference type="InterPro" id="IPR036515">
    <property type="entry name" value="Transposase_17_sf"/>
</dbReference>
<feature type="domain" description="Transposase IS200-like" evidence="1">
    <location>
        <begin position="21"/>
        <end position="142"/>
    </location>
</feature>
<dbReference type="Pfam" id="PF01797">
    <property type="entry name" value="Y1_Tnp"/>
    <property type="match status" value="1"/>
</dbReference>
<dbReference type="RefSeq" id="WP_083413607.1">
    <property type="nucleotide sequence ID" value="NZ_FOXO01000034.1"/>
</dbReference>
<dbReference type="GO" id="GO:0003677">
    <property type="term" value="F:DNA binding"/>
    <property type="evidence" value="ECO:0007669"/>
    <property type="project" value="InterPro"/>
</dbReference>
<name>A0A1I5XM53_9FIRM</name>
<evidence type="ECO:0000259" key="1">
    <source>
        <dbReference type="SMART" id="SM01321"/>
    </source>
</evidence>
<dbReference type="SUPFAM" id="SSF143422">
    <property type="entry name" value="Transposase IS200-like"/>
    <property type="match status" value="1"/>
</dbReference>
<protein>
    <submittedName>
        <fullName evidence="2">Putative transposase</fullName>
    </submittedName>
</protein>
<dbReference type="OrthoDB" id="9798161at2"/>
<dbReference type="SMART" id="SM01321">
    <property type="entry name" value="Y1_Tnp"/>
    <property type="match status" value="1"/>
</dbReference>
<dbReference type="Gene3D" id="3.30.70.1290">
    <property type="entry name" value="Transposase IS200-like"/>
    <property type="match status" value="1"/>
</dbReference>
<evidence type="ECO:0000313" key="2">
    <source>
        <dbReference type="EMBL" id="SFQ33019.1"/>
    </source>
</evidence>
<dbReference type="InterPro" id="IPR002686">
    <property type="entry name" value="Transposase_17"/>
</dbReference>
<dbReference type="GO" id="GO:0004803">
    <property type="term" value="F:transposase activity"/>
    <property type="evidence" value="ECO:0007669"/>
    <property type="project" value="InterPro"/>
</dbReference>
<reference evidence="3" key="1">
    <citation type="submission" date="2016-10" db="EMBL/GenBank/DDBJ databases">
        <authorList>
            <person name="Varghese N."/>
            <person name="Submissions S."/>
        </authorList>
    </citation>
    <scope>NUCLEOTIDE SEQUENCE [LARGE SCALE GENOMIC DNA]</scope>
    <source>
        <strain evidence="3">P18</strain>
    </source>
</reference>
<gene>
    <name evidence="2" type="ORF">SAMN04487928_13436</name>
</gene>
<sequence>MQKSMLESDILNEYRRGSHSVYKLTYHVIFVTKYRKKVITDEIGDFMKNYAAYLCGRMNSELISAETDVDHMHLLISMPPDVAPVKLINSLKSQLSKEVRNTYRTHVEKYLWGDSPFWSASYFCATTGSVSLDTVKKYIEEQRTEEHKRKYIKTVKYKKKS</sequence>
<dbReference type="PANTHER" id="PTHR33360:SF2">
    <property type="entry name" value="TRANSPOSASE FOR INSERTION SEQUENCE ELEMENT IS200"/>
    <property type="match status" value="1"/>
</dbReference>
<organism evidence="2 3">
    <name type="scientific">Butyrivibrio proteoclasticus</name>
    <dbReference type="NCBI Taxonomy" id="43305"/>
    <lineage>
        <taxon>Bacteria</taxon>
        <taxon>Bacillati</taxon>
        <taxon>Bacillota</taxon>
        <taxon>Clostridia</taxon>
        <taxon>Lachnospirales</taxon>
        <taxon>Lachnospiraceae</taxon>
        <taxon>Butyrivibrio</taxon>
    </lineage>
</organism>
<proteinExistence type="predicted"/>
<dbReference type="NCBIfam" id="NF033573">
    <property type="entry name" value="transpos_IS200"/>
    <property type="match status" value="1"/>
</dbReference>
<keyword evidence="3" id="KW-1185">Reference proteome</keyword>
<evidence type="ECO:0000313" key="3">
    <source>
        <dbReference type="Proteomes" id="UP000182624"/>
    </source>
</evidence>